<dbReference type="OrthoDB" id="413122at2759"/>
<sequence>MDFSEHILYQKTDEVREIGSFESVYELEEEEEDINDEIEELNKNVLVDYLLETEDKYICFLYEDDNNNVINDEEKNFSNIFSDNIMDKNNNKNFNNNYANIKNATKYWATRREEKNSMNQGKRIKPGDLVLVRNFSRTKLKPYFVELLRVIKKQYNTVTLADPASGILMNRNVHLKNIVKFNSASSNISPTSGPNGLKFRYVVALEQSFLMSIESTENLNYLASYLNFNFKSTNIRDIAPPKKIEFQAIVNNQII</sequence>
<dbReference type="Proteomes" id="UP000193944">
    <property type="component" value="Unassembled WGS sequence"/>
</dbReference>
<name>A0A1Y1WRG6_9FUNG</name>
<dbReference type="EMBL" id="MCFG01000316">
    <property type="protein sequence ID" value="ORX76129.1"/>
    <property type="molecule type" value="Genomic_DNA"/>
</dbReference>
<evidence type="ECO:0000313" key="1">
    <source>
        <dbReference type="EMBL" id="ORX76129.1"/>
    </source>
</evidence>
<dbReference type="AlphaFoldDB" id="A0A1Y1WRG6"/>
<evidence type="ECO:0000313" key="2">
    <source>
        <dbReference type="Proteomes" id="UP000193944"/>
    </source>
</evidence>
<reference evidence="1 2" key="1">
    <citation type="submission" date="2016-08" db="EMBL/GenBank/DDBJ databases">
        <title>A Parts List for Fungal Cellulosomes Revealed by Comparative Genomics.</title>
        <authorList>
            <consortium name="DOE Joint Genome Institute"/>
            <person name="Haitjema C.H."/>
            <person name="Gilmore S.P."/>
            <person name="Henske J.K."/>
            <person name="Solomon K.V."/>
            <person name="De Groot R."/>
            <person name="Kuo A."/>
            <person name="Mondo S.J."/>
            <person name="Salamov A.A."/>
            <person name="Labutti K."/>
            <person name="Zhao Z."/>
            <person name="Chiniquy J."/>
            <person name="Barry K."/>
            <person name="Brewer H.M."/>
            <person name="Purvine S.O."/>
            <person name="Wright A.T."/>
            <person name="Boxma B."/>
            <person name="Van Alen T."/>
            <person name="Hackstein J.H."/>
            <person name="Baker S.E."/>
            <person name="Grigoriev I.V."/>
            <person name="O'Malley M.A."/>
        </authorList>
    </citation>
    <scope>NUCLEOTIDE SEQUENCE [LARGE SCALE GENOMIC DNA]</scope>
    <source>
        <strain evidence="1 2">S4</strain>
    </source>
</reference>
<proteinExistence type="predicted"/>
<accession>A0A1Y1WRG6</accession>
<protein>
    <submittedName>
        <fullName evidence="1">Uncharacterized protein</fullName>
    </submittedName>
</protein>
<reference evidence="1 2" key="2">
    <citation type="submission" date="2016-08" db="EMBL/GenBank/DDBJ databases">
        <title>Pervasive Adenine N6-methylation of Active Genes in Fungi.</title>
        <authorList>
            <consortium name="DOE Joint Genome Institute"/>
            <person name="Mondo S.J."/>
            <person name="Dannebaum R.O."/>
            <person name="Kuo R.C."/>
            <person name="Labutti K."/>
            <person name="Haridas S."/>
            <person name="Kuo A."/>
            <person name="Salamov A."/>
            <person name="Ahrendt S.R."/>
            <person name="Lipzen A."/>
            <person name="Sullivan W."/>
            <person name="Andreopoulos W.B."/>
            <person name="Clum A."/>
            <person name="Lindquist E."/>
            <person name="Daum C."/>
            <person name="Ramamoorthy G.K."/>
            <person name="Gryganskyi A."/>
            <person name="Culley D."/>
            <person name="Magnuson J.K."/>
            <person name="James T.Y."/>
            <person name="O'Malley M.A."/>
            <person name="Stajich J.E."/>
            <person name="Spatafora J.W."/>
            <person name="Visel A."/>
            <person name="Grigoriev I.V."/>
        </authorList>
    </citation>
    <scope>NUCLEOTIDE SEQUENCE [LARGE SCALE GENOMIC DNA]</scope>
    <source>
        <strain evidence="1 2">S4</strain>
    </source>
</reference>
<keyword evidence="2" id="KW-1185">Reference proteome</keyword>
<gene>
    <name evidence="1" type="ORF">BCR32DRAFT_284490</name>
</gene>
<comment type="caution">
    <text evidence="1">The sequence shown here is derived from an EMBL/GenBank/DDBJ whole genome shotgun (WGS) entry which is preliminary data.</text>
</comment>
<organism evidence="1 2">
    <name type="scientific">Anaeromyces robustus</name>
    <dbReference type="NCBI Taxonomy" id="1754192"/>
    <lineage>
        <taxon>Eukaryota</taxon>
        <taxon>Fungi</taxon>
        <taxon>Fungi incertae sedis</taxon>
        <taxon>Chytridiomycota</taxon>
        <taxon>Chytridiomycota incertae sedis</taxon>
        <taxon>Neocallimastigomycetes</taxon>
        <taxon>Neocallimastigales</taxon>
        <taxon>Neocallimastigaceae</taxon>
        <taxon>Anaeromyces</taxon>
    </lineage>
</organism>